<dbReference type="AlphaFoldDB" id="A0A7E4WB99"/>
<keyword evidence="3" id="KW-1185">Reference proteome</keyword>
<evidence type="ECO:0000256" key="1">
    <source>
        <dbReference type="SAM" id="MobiDB-lite"/>
    </source>
</evidence>
<feature type="region of interest" description="Disordered" evidence="1">
    <location>
        <begin position="98"/>
        <end position="119"/>
    </location>
</feature>
<dbReference type="Proteomes" id="UP000492821">
    <property type="component" value="Unassembled WGS sequence"/>
</dbReference>
<protein>
    <submittedName>
        <fullName evidence="4">Transmembrane protein</fullName>
    </submittedName>
</protein>
<feature type="compositionally biased region" description="Basic and acidic residues" evidence="1">
    <location>
        <begin position="226"/>
        <end position="237"/>
    </location>
</feature>
<keyword evidence="2" id="KW-0472">Membrane</keyword>
<organism evidence="3 4">
    <name type="scientific">Panagrellus redivivus</name>
    <name type="common">Microworm</name>
    <dbReference type="NCBI Taxonomy" id="6233"/>
    <lineage>
        <taxon>Eukaryota</taxon>
        <taxon>Metazoa</taxon>
        <taxon>Ecdysozoa</taxon>
        <taxon>Nematoda</taxon>
        <taxon>Chromadorea</taxon>
        <taxon>Rhabditida</taxon>
        <taxon>Tylenchina</taxon>
        <taxon>Panagrolaimomorpha</taxon>
        <taxon>Panagrolaimoidea</taxon>
        <taxon>Panagrolaimidae</taxon>
        <taxon>Panagrellus</taxon>
    </lineage>
</organism>
<feature type="compositionally biased region" description="Low complexity" evidence="1">
    <location>
        <begin position="188"/>
        <end position="199"/>
    </location>
</feature>
<evidence type="ECO:0000313" key="4">
    <source>
        <dbReference type="WBParaSite" id="Pan_g8375.t1"/>
    </source>
</evidence>
<feature type="transmembrane region" description="Helical" evidence="2">
    <location>
        <begin position="131"/>
        <end position="156"/>
    </location>
</feature>
<feature type="compositionally biased region" description="Low complexity" evidence="1">
    <location>
        <begin position="105"/>
        <end position="119"/>
    </location>
</feature>
<proteinExistence type="predicted"/>
<accession>A0A7E4WB99</accession>
<reference evidence="3" key="1">
    <citation type="journal article" date="2013" name="Genetics">
        <title>The draft genome and transcriptome of Panagrellus redivivus are shaped by the harsh demands of a free-living lifestyle.</title>
        <authorList>
            <person name="Srinivasan J."/>
            <person name="Dillman A.R."/>
            <person name="Macchietto M.G."/>
            <person name="Heikkinen L."/>
            <person name="Lakso M."/>
            <person name="Fracchia K.M."/>
            <person name="Antoshechkin I."/>
            <person name="Mortazavi A."/>
            <person name="Wong G."/>
            <person name="Sternberg P.W."/>
        </authorList>
    </citation>
    <scope>NUCLEOTIDE SEQUENCE [LARGE SCALE GENOMIC DNA]</scope>
    <source>
        <strain evidence="3">MT8872</strain>
    </source>
</reference>
<keyword evidence="2" id="KW-1133">Transmembrane helix</keyword>
<evidence type="ECO:0000256" key="2">
    <source>
        <dbReference type="SAM" id="Phobius"/>
    </source>
</evidence>
<name>A0A7E4WB99_PANRE</name>
<evidence type="ECO:0000313" key="3">
    <source>
        <dbReference type="Proteomes" id="UP000492821"/>
    </source>
</evidence>
<feature type="region of interest" description="Disordered" evidence="1">
    <location>
        <begin position="188"/>
        <end position="281"/>
    </location>
</feature>
<sequence length="516" mass="57334">MTIKVNKYAECSGIIDICYKSHTELNDAFGNCPNNFCFLGIDVSTQSSQWGKGAVQGSSMLFMISREERCQPETKEGRHTYKFLDVPRNCEVEIVGATDPKTTEEPTTSTTTEKSKTTTTNVEKSSANVTIIIVCGVLGLLLVLLDIGLIIFFTVVKPRWAASRMRRQPIVAAEAGESHALIPTKASKAIKASKTPSATPVKAATKAKSVPTAIKDREATPAPTSENKKLQTEKTTMEEQPPEAAIIPIQGVPSTTGFNEDPTQDSPTGTEGTPPVNHQEANSMKRKSIFKAHHWIPRKQTNVPYRKKQRLDSLEQLVPTAESVLATLERNERISKTVQMTVASQWRLDVPHVMTKLEKSILRDVVDVALDSVAELILEIDNDLIALHAGYLENDSSPIARDFVNQPDTPASAGYRLLAMSYPLILDDIQPSLEDPLIREMSVPGLYMLLISSHFQRDFKAKLLKEMRERATQLLKEVPCNNLANSPYPLPYMSRRYAKDRINFVNGMPKKSKEKQ</sequence>
<reference evidence="4" key="2">
    <citation type="submission" date="2020-10" db="UniProtKB">
        <authorList>
            <consortium name="WormBaseParasite"/>
        </authorList>
    </citation>
    <scope>IDENTIFICATION</scope>
</reference>
<dbReference type="WBParaSite" id="Pan_g8375.t1">
    <property type="protein sequence ID" value="Pan_g8375.t1"/>
    <property type="gene ID" value="Pan_g8375"/>
</dbReference>
<keyword evidence="2" id="KW-0812">Transmembrane</keyword>